<dbReference type="AlphaFoldDB" id="A0A9N9DAJ9"/>
<sequence>MLEQGYNYGIRTGRPIDGQQIGEIHSRGRQVVGIGSTHAHGTRYTLKGR</sequence>
<name>A0A9N9DAJ9_9GLOM</name>
<dbReference type="EMBL" id="CAJVPL010003407">
    <property type="protein sequence ID" value="CAG8631996.1"/>
    <property type="molecule type" value="Genomic_DNA"/>
</dbReference>
<protein>
    <submittedName>
        <fullName evidence="1">2197_t:CDS:1</fullName>
    </submittedName>
</protein>
<gene>
    <name evidence="1" type="ORF">AGERDE_LOCUS10568</name>
</gene>
<proteinExistence type="predicted"/>
<reference evidence="1" key="1">
    <citation type="submission" date="2021-06" db="EMBL/GenBank/DDBJ databases">
        <authorList>
            <person name="Kallberg Y."/>
            <person name="Tangrot J."/>
            <person name="Rosling A."/>
        </authorList>
    </citation>
    <scope>NUCLEOTIDE SEQUENCE</scope>
    <source>
        <strain evidence="1">MT106</strain>
    </source>
</reference>
<organism evidence="1 2">
    <name type="scientific">Ambispora gerdemannii</name>
    <dbReference type="NCBI Taxonomy" id="144530"/>
    <lineage>
        <taxon>Eukaryota</taxon>
        <taxon>Fungi</taxon>
        <taxon>Fungi incertae sedis</taxon>
        <taxon>Mucoromycota</taxon>
        <taxon>Glomeromycotina</taxon>
        <taxon>Glomeromycetes</taxon>
        <taxon>Archaeosporales</taxon>
        <taxon>Ambisporaceae</taxon>
        <taxon>Ambispora</taxon>
    </lineage>
</organism>
<dbReference type="OrthoDB" id="2445392at2759"/>
<comment type="caution">
    <text evidence="1">The sequence shown here is derived from an EMBL/GenBank/DDBJ whole genome shotgun (WGS) entry which is preliminary data.</text>
</comment>
<feature type="non-terminal residue" evidence="1">
    <location>
        <position position="1"/>
    </location>
</feature>
<accession>A0A9N9DAJ9</accession>
<evidence type="ECO:0000313" key="1">
    <source>
        <dbReference type="EMBL" id="CAG8631996.1"/>
    </source>
</evidence>
<keyword evidence="2" id="KW-1185">Reference proteome</keyword>
<evidence type="ECO:0000313" key="2">
    <source>
        <dbReference type="Proteomes" id="UP000789831"/>
    </source>
</evidence>
<dbReference type="Proteomes" id="UP000789831">
    <property type="component" value="Unassembled WGS sequence"/>
</dbReference>